<protein>
    <submittedName>
        <fullName evidence="1">Uncharacterized protein</fullName>
    </submittedName>
</protein>
<proteinExistence type="predicted"/>
<dbReference type="AlphaFoldDB" id="A0A0F9CLB6"/>
<dbReference type="GO" id="GO:0046872">
    <property type="term" value="F:metal ion binding"/>
    <property type="evidence" value="ECO:0007669"/>
    <property type="project" value="InterPro"/>
</dbReference>
<dbReference type="Gene3D" id="3.30.830.10">
    <property type="entry name" value="Metalloenzyme, LuxS/M16 peptidase-like"/>
    <property type="match status" value="1"/>
</dbReference>
<reference evidence="1" key="1">
    <citation type="journal article" date="2015" name="Nature">
        <title>Complex archaea that bridge the gap between prokaryotes and eukaryotes.</title>
        <authorList>
            <person name="Spang A."/>
            <person name="Saw J.H."/>
            <person name="Jorgensen S.L."/>
            <person name="Zaremba-Niedzwiedzka K."/>
            <person name="Martijn J."/>
            <person name="Lind A.E."/>
            <person name="van Eijk R."/>
            <person name="Schleper C."/>
            <person name="Guy L."/>
            <person name="Ettema T.J."/>
        </authorList>
    </citation>
    <scope>NUCLEOTIDE SEQUENCE</scope>
</reference>
<dbReference type="EMBL" id="LAZR01046063">
    <property type="protein sequence ID" value="KKK97411.1"/>
    <property type="molecule type" value="Genomic_DNA"/>
</dbReference>
<gene>
    <name evidence="1" type="ORF">LCGC14_2653010</name>
</gene>
<dbReference type="SUPFAM" id="SSF63411">
    <property type="entry name" value="LuxS/MPP-like metallohydrolase"/>
    <property type="match status" value="1"/>
</dbReference>
<sequence>AEKDKNLRLRSQRLWLAIGNQDHHFHMQQKLLAALDNLSLEQMIAYIRETFSADRPRYELTSVPKANKSTKTMLSSQSL</sequence>
<dbReference type="InterPro" id="IPR011249">
    <property type="entry name" value="Metalloenz_LuxS/M16"/>
</dbReference>
<comment type="caution">
    <text evidence="1">The sequence shown here is derived from an EMBL/GenBank/DDBJ whole genome shotgun (WGS) entry which is preliminary data.</text>
</comment>
<feature type="non-terminal residue" evidence="1">
    <location>
        <position position="1"/>
    </location>
</feature>
<name>A0A0F9CLB6_9ZZZZ</name>
<organism evidence="1">
    <name type="scientific">marine sediment metagenome</name>
    <dbReference type="NCBI Taxonomy" id="412755"/>
    <lineage>
        <taxon>unclassified sequences</taxon>
        <taxon>metagenomes</taxon>
        <taxon>ecological metagenomes</taxon>
    </lineage>
</organism>
<evidence type="ECO:0000313" key="1">
    <source>
        <dbReference type="EMBL" id="KKK97411.1"/>
    </source>
</evidence>
<accession>A0A0F9CLB6</accession>